<dbReference type="AlphaFoldDB" id="A0A813NBX0"/>
<evidence type="ECO:0000313" key="3">
    <source>
        <dbReference type="EMBL" id="CAF0734178.1"/>
    </source>
</evidence>
<keyword evidence="1" id="KW-0106">Calcium</keyword>
<dbReference type="Proteomes" id="UP000663832">
    <property type="component" value="Unassembled WGS sequence"/>
</dbReference>
<proteinExistence type="predicted"/>
<evidence type="ECO:0000256" key="1">
    <source>
        <dbReference type="ARBA" id="ARBA00022837"/>
    </source>
</evidence>
<dbReference type="InterPro" id="IPR018247">
    <property type="entry name" value="EF_Hand_1_Ca_BS"/>
</dbReference>
<organism evidence="3 4">
    <name type="scientific">Adineta steineri</name>
    <dbReference type="NCBI Taxonomy" id="433720"/>
    <lineage>
        <taxon>Eukaryota</taxon>
        <taxon>Metazoa</taxon>
        <taxon>Spiralia</taxon>
        <taxon>Gnathifera</taxon>
        <taxon>Rotifera</taxon>
        <taxon>Eurotatoria</taxon>
        <taxon>Bdelloidea</taxon>
        <taxon>Adinetida</taxon>
        <taxon>Adinetidae</taxon>
        <taxon>Adineta</taxon>
    </lineage>
</organism>
<protein>
    <recommendedName>
        <fullName evidence="2">EF-hand domain-containing protein</fullName>
    </recommendedName>
</protein>
<dbReference type="InterPro" id="IPR011992">
    <property type="entry name" value="EF-hand-dom_pair"/>
</dbReference>
<comment type="caution">
    <text evidence="3">The sequence shown here is derived from an EMBL/GenBank/DDBJ whole genome shotgun (WGS) entry which is preliminary data.</text>
</comment>
<feature type="domain" description="EF-hand" evidence="2">
    <location>
        <begin position="419"/>
        <end position="452"/>
    </location>
</feature>
<dbReference type="SUPFAM" id="SSF47473">
    <property type="entry name" value="EF-hand"/>
    <property type="match status" value="1"/>
</dbReference>
<feature type="domain" description="EF-hand" evidence="2">
    <location>
        <begin position="2"/>
        <end position="37"/>
    </location>
</feature>
<sequence>MANVDVAKAMFSQADTNQDGIVDRDEFRNWASNATGSTPSTHEILTGGVTYNSDNNAKTGINRNETSSQSAFEYASGFSTSNSAAAAAAAAALRERTSSTTVQTNSAQETNEYLSRSANGIYNDPNPEIIRRAATEGPLTYQQKILIRFLQPPPVPPPGPLIIKEIRPPQPPPPPPLVVRQRAPPLPSPPPLILRERPPIPPIATASQTIIRHLNAVPVPPRSVIVERLPPLPPKPREIIIERWIPYGPQAKRRTIVQRAPPPVRYPQPRNIIISYDPVQTRIVRQFQRLGVTQQDPQAYVAQYGTTLLDSATLTRLARTAGVVEDISPPTMSSSFNINTEGTSANYEYSNITNGQGLSSSSSATGFEGLQVVGDTEPTIYNLETRNNNNNNHNHASYSSSNFASDSVLNGNVGINNNTAFDVAAASFGAADVNHDGRLDRAEFIRFIQGGV</sequence>
<dbReference type="GO" id="GO:0005509">
    <property type="term" value="F:calcium ion binding"/>
    <property type="evidence" value="ECO:0007669"/>
    <property type="project" value="InterPro"/>
</dbReference>
<dbReference type="InterPro" id="IPR002048">
    <property type="entry name" value="EF_hand_dom"/>
</dbReference>
<dbReference type="PROSITE" id="PS50222">
    <property type="entry name" value="EF_HAND_2"/>
    <property type="match status" value="2"/>
</dbReference>
<gene>
    <name evidence="3" type="ORF">QVE165_LOCUS474</name>
</gene>
<keyword evidence="4" id="KW-1185">Reference proteome</keyword>
<dbReference type="SMART" id="SM00054">
    <property type="entry name" value="EFh"/>
    <property type="match status" value="2"/>
</dbReference>
<dbReference type="Pfam" id="PF13202">
    <property type="entry name" value="EF-hand_5"/>
    <property type="match status" value="2"/>
</dbReference>
<dbReference type="Gene3D" id="1.10.238.10">
    <property type="entry name" value="EF-hand"/>
    <property type="match status" value="1"/>
</dbReference>
<dbReference type="PROSITE" id="PS00018">
    <property type="entry name" value="EF_HAND_1"/>
    <property type="match status" value="2"/>
</dbReference>
<dbReference type="OrthoDB" id="10047209at2759"/>
<evidence type="ECO:0000259" key="2">
    <source>
        <dbReference type="PROSITE" id="PS50222"/>
    </source>
</evidence>
<reference evidence="3" key="1">
    <citation type="submission" date="2021-02" db="EMBL/GenBank/DDBJ databases">
        <authorList>
            <person name="Nowell W R."/>
        </authorList>
    </citation>
    <scope>NUCLEOTIDE SEQUENCE</scope>
</reference>
<dbReference type="EMBL" id="CAJNOM010000002">
    <property type="protein sequence ID" value="CAF0734178.1"/>
    <property type="molecule type" value="Genomic_DNA"/>
</dbReference>
<evidence type="ECO:0000313" key="4">
    <source>
        <dbReference type="Proteomes" id="UP000663832"/>
    </source>
</evidence>
<accession>A0A813NBX0</accession>
<name>A0A813NBX0_9BILA</name>